<dbReference type="Proteomes" id="UP000256345">
    <property type="component" value="Unassembled WGS sequence"/>
</dbReference>
<dbReference type="Proteomes" id="UP000035579">
    <property type="component" value="Chromosome"/>
</dbReference>
<dbReference type="AlphaFoldDB" id="A0AAC8TBN2"/>
<dbReference type="EMBL" id="CP011509">
    <property type="protein sequence ID" value="AKI98590.1"/>
    <property type="molecule type" value="Genomic_DNA"/>
</dbReference>
<evidence type="ECO:0000313" key="3">
    <source>
        <dbReference type="EMBL" id="REG20314.1"/>
    </source>
</evidence>
<dbReference type="RefSeq" id="WP_047853911.1">
    <property type="nucleotide sequence ID" value="NZ_CP011509.1"/>
</dbReference>
<keyword evidence="5" id="KW-1185">Reference proteome</keyword>
<evidence type="ECO:0000313" key="5">
    <source>
        <dbReference type="Proteomes" id="UP000256345"/>
    </source>
</evidence>
<evidence type="ECO:0000256" key="1">
    <source>
        <dbReference type="SAM" id="SignalP"/>
    </source>
</evidence>
<reference evidence="3 5" key="2">
    <citation type="submission" date="2018-08" db="EMBL/GenBank/DDBJ databases">
        <title>Genomic Encyclopedia of Archaeal and Bacterial Type Strains, Phase II (KMG-II): from individual species to whole genera.</title>
        <authorList>
            <person name="Goeker M."/>
        </authorList>
    </citation>
    <scope>NUCLEOTIDE SEQUENCE [LARGE SCALE GENOMIC DNA]</scope>
    <source>
        <strain evidence="3 5">DSM 2261</strain>
    </source>
</reference>
<evidence type="ECO:0008006" key="6">
    <source>
        <dbReference type="Google" id="ProtNLM"/>
    </source>
</evidence>
<sequence>MRRALSTLLALVLVLLLGATAARASEDTSCEDCCESTTPCPATCLACPCGRMLSPLPVEAPSLPPAWLQHVPAGWTEPLPPPLRLHACDVFQPPRD</sequence>
<evidence type="ECO:0000313" key="4">
    <source>
        <dbReference type="Proteomes" id="UP000035579"/>
    </source>
</evidence>
<name>A0AAC8TBN2_9BACT</name>
<organism evidence="2 4">
    <name type="scientific">Archangium gephyra</name>
    <dbReference type="NCBI Taxonomy" id="48"/>
    <lineage>
        <taxon>Bacteria</taxon>
        <taxon>Pseudomonadati</taxon>
        <taxon>Myxococcota</taxon>
        <taxon>Myxococcia</taxon>
        <taxon>Myxococcales</taxon>
        <taxon>Cystobacterineae</taxon>
        <taxon>Archangiaceae</taxon>
        <taxon>Archangium</taxon>
    </lineage>
</organism>
<dbReference type="EMBL" id="QUMU01000022">
    <property type="protein sequence ID" value="REG20314.1"/>
    <property type="molecule type" value="Genomic_DNA"/>
</dbReference>
<protein>
    <recommendedName>
        <fullName evidence="6">Secreted protein</fullName>
    </recommendedName>
</protein>
<evidence type="ECO:0000313" key="2">
    <source>
        <dbReference type="EMBL" id="AKI98590.1"/>
    </source>
</evidence>
<feature type="chain" id="PRO_5042199364" description="Secreted protein" evidence="1">
    <location>
        <begin position="25"/>
        <end position="96"/>
    </location>
</feature>
<feature type="signal peptide" evidence="1">
    <location>
        <begin position="1"/>
        <end position="24"/>
    </location>
</feature>
<keyword evidence="1" id="KW-0732">Signal</keyword>
<accession>A0AAC8TBN2</accession>
<dbReference type="KEGG" id="age:AA314_00217"/>
<gene>
    <name evidence="2" type="ORF">AA314_00217</name>
    <name evidence="3" type="ORF">ATI61_12214</name>
</gene>
<proteinExistence type="predicted"/>
<reference evidence="2 4" key="1">
    <citation type="submission" date="2015-05" db="EMBL/GenBank/DDBJ databases">
        <title>Genome assembly of Archangium gephyra DSM 2261.</title>
        <authorList>
            <person name="Sharma G."/>
            <person name="Subramanian S."/>
        </authorList>
    </citation>
    <scope>NUCLEOTIDE SEQUENCE [LARGE SCALE GENOMIC DNA]</scope>
    <source>
        <strain evidence="2 4">DSM 2261</strain>
    </source>
</reference>